<dbReference type="Pfam" id="PF07690">
    <property type="entry name" value="MFS_1"/>
    <property type="match status" value="1"/>
</dbReference>
<dbReference type="eggNOG" id="KOG2532">
    <property type="taxonomic scope" value="Eukaryota"/>
</dbReference>
<proteinExistence type="predicted"/>
<feature type="transmembrane region" description="Helical" evidence="5">
    <location>
        <begin position="453"/>
        <end position="472"/>
    </location>
</feature>
<feature type="transmembrane region" description="Helical" evidence="5">
    <location>
        <begin position="122"/>
        <end position="144"/>
    </location>
</feature>
<dbReference type="GO" id="GO:0022857">
    <property type="term" value="F:transmembrane transporter activity"/>
    <property type="evidence" value="ECO:0007669"/>
    <property type="project" value="InterPro"/>
</dbReference>
<evidence type="ECO:0000256" key="5">
    <source>
        <dbReference type="SAM" id="Phobius"/>
    </source>
</evidence>
<dbReference type="Gene3D" id="1.20.1250.20">
    <property type="entry name" value="MFS general substrate transporter like domains"/>
    <property type="match status" value="2"/>
</dbReference>
<dbReference type="InterPro" id="IPR050382">
    <property type="entry name" value="MFS_Na/Anion_cotransporter"/>
</dbReference>
<accession>F0ZPU9</accession>
<organism evidence="7 8">
    <name type="scientific">Dictyostelium purpureum</name>
    <name type="common">Slime mold</name>
    <dbReference type="NCBI Taxonomy" id="5786"/>
    <lineage>
        <taxon>Eukaryota</taxon>
        <taxon>Amoebozoa</taxon>
        <taxon>Evosea</taxon>
        <taxon>Eumycetozoa</taxon>
        <taxon>Dictyostelia</taxon>
        <taxon>Dictyosteliales</taxon>
        <taxon>Dictyosteliaceae</taxon>
        <taxon>Dictyostelium</taxon>
    </lineage>
</organism>
<feature type="domain" description="Major facilitator superfamily (MFS) profile" evidence="6">
    <location>
        <begin position="30"/>
        <end position="476"/>
    </location>
</feature>
<dbReference type="InParanoid" id="F0ZPU9"/>
<name>F0ZPU9_DICPU</name>
<feature type="transmembrane region" description="Helical" evidence="5">
    <location>
        <begin position="184"/>
        <end position="205"/>
    </location>
</feature>
<dbReference type="KEGG" id="dpp:DICPUDRAFT_153831"/>
<evidence type="ECO:0000256" key="4">
    <source>
        <dbReference type="ARBA" id="ARBA00023136"/>
    </source>
</evidence>
<evidence type="ECO:0000313" key="8">
    <source>
        <dbReference type="Proteomes" id="UP000001064"/>
    </source>
</evidence>
<dbReference type="InterPro" id="IPR020846">
    <property type="entry name" value="MFS_dom"/>
</dbReference>
<feature type="transmembrane region" description="Helical" evidence="5">
    <location>
        <begin position="156"/>
        <end position="178"/>
    </location>
</feature>
<dbReference type="InterPro" id="IPR011701">
    <property type="entry name" value="MFS"/>
</dbReference>
<evidence type="ECO:0000256" key="2">
    <source>
        <dbReference type="ARBA" id="ARBA00022692"/>
    </source>
</evidence>
<dbReference type="STRING" id="5786.F0ZPU9"/>
<feature type="transmembrane region" description="Helical" evidence="5">
    <location>
        <begin position="29"/>
        <end position="49"/>
    </location>
</feature>
<feature type="transmembrane region" description="Helical" evidence="5">
    <location>
        <begin position="327"/>
        <end position="348"/>
    </location>
</feature>
<keyword evidence="8" id="KW-1185">Reference proteome</keyword>
<dbReference type="OMA" id="LITFWMP"/>
<dbReference type="RefSeq" id="XP_003289444.1">
    <property type="nucleotide sequence ID" value="XM_003289396.1"/>
</dbReference>
<keyword evidence="2 5" id="KW-0812">Transmembrane</keyword>
<dbReference type="OrthoDB" id="2985014at2759"/>
<comment type="subcellular location">
    <subcellularLocation>
        <location evidence="1">Membrane</location>
        <topology evidence="1">Multi-pass membrane protein</topology>
    </subcellularLocation>
</comment>
<sequence length="478" mass="52561">MTNGSKKSKNAVDYSVMFPTPPYYFPRRFLLVILGFLGLAFAYLVRVLISTCITDMSEQYGWDSTFKGILLSSFFMGYVATQLLAQFFNERFGGKRTLLVGLTLSIASTLLIPVAAKSKGAVVAIRIFTGLTQGITFPTLNWLISRWFPSSQRSSSAASIWSGVYIGTIFIDFVAPIILDYLSWQATFYIFGGSGLIWSILWLIFIRDHPKDVPIGIHPNEVAFIAYNEEQGSTETSPLLTNNAEDDFFSPNGASFNQENRASAKEEPELPFPVVLKALLTSRGLLALLYYNLVTSWGFYLLLMWYPTYLFSLLGYNKGTLYAFYNAVPYMLSFVIGNGSGLLADKLLAKGVRKIFIRKGFGIVASIVPGIFLFLAAFLKDATPSAKIIFLTIVICCNGFNAGGTQMVTLDLSPRYAGITMGITNTVATIPGILGPLIAGILLEAFNGSWDQIFSMSAAFYISGGIVWVLLAKCDKVI</sequence>
<feature type="transmembrane region" description="Helical" evidence="5">
    <location>
        <begin position="285"/>
        <end position="307"/>
    </location>
</feature>
<feature type="transmembrane region" description="Helical" evidence="5">
    <location>
        <begin position="97"/>
        <end position="116"/>
    </location>
</feature>
<feature type="transmembrane region" description="Helical" evidence="5">
    <location>
        <begin position="69"/>
        <end position="85"/>
    </location>
</feature>
<protein>
    <recommendedName>
        <fullName evidence="6">Major facilitator superfamily (MFS) profile domain-containing protein</fullName>
    </recommendedName>
</protein>
<dbReference type="PROSITE" id="PS50850">
    <property type="entry name" value="MFS"/>
    <property type="match status" value="1"/>
</dbReference>
<evidence type="ECO:0000259" key="6">
    <source>
        <dbReference type="PROSITE" id="PS50850"/>
    </source>
</evidence>
<keyword evidence="3 5" id="KW-1133">Transmembrane helix</keyword>
<dbReference type="EMBL" id="GL871115">
    <property type="protein sequence ID" value="EGC34040.1"/>
    <property type="molecule type" value="Genomic_DNA"/>
</dbReference>
<dbReference type="FunFam" id="1.20.1250.20:FF:000936">
    <property type="entry name" value="Uncharacterized protein"/>
    <property type="match status" value="1"/>
</dbReference>
<evidence type="ECO:0000256" key="1">
    <source>
        <dbReference type="ARBA" id="ARBA00004141"/>
    </source>
</evidence>
<feature type="transmembrane region" description="Helical" evidence="5">
    <location>
        <begin position="385"/>
        <end position="404"/>
    </location>
</feature>
<feature type="transmembrane region" description="Helical" evidence="5">
    <location>
        <begin position="416"/>
        <end position="441"/>
    </location>
</feature>
<dbReference type="InterPro" id="IPR036259">
    <property type="entry name" value="MFS_trans_sf"/>
</dbReference>
<dbReference type="AlphaFoldDB" id="F0ZPU9"/>
<dbReference type="FunCoup" id="F0ZPU9">
    <property type="interactions" value="5"/>
</dbReference>
<dbReference type="GO" id="GO:0016020">
    <property type="term" value="C:membrane"/>
    <property type="evidence" value="ECO:0007669"/>
    <property type="project" value="UniProtKB-SubCell"/>
</dbReference>
<reference evidence="8" key="1">
    <citation type="journal article" date="2011" name="Genome Biol.">
        <title>Comparative genomics of the social amoebae Dictyostelium discoideum and Dictyostelium purpureum.</title>
        <authorList>
            <consortium name="US DOE Joint Genome Institute (JGI-PGF)"/>
            <person name="Sucgang R."/>
            <person name="Kuo A."/>
            <person name="Tian X."/>
            <person name="Salerno W."/>
            <person name="Parikh A."/>
            <person name="Feasley C.L."/>
            <person name="Dalin E."/>
            <person name="Tu H."/>
            <person name="Huang E."/>
            <person name="Barry K."/>
            <person name="Lindquist E."/>
            <person name="Shapiro H."/>
            <person name="Bruce D."/>
            <person name="Schmutz J."/>
            <person name="Salamov A."/>
            <person name="Fey P."/>
            <person name="Gaudet P."/>
            <person name="Anjard C."/>
            <person name="Babu M.M."/>
            <person name="Basu S."/>
            <person name="Bushmanova Y."/>
            <person name="van der Wel H."/>
            <person name="Katoh-Kurasawa M."/>
            <person name="Dinh C."/>
            <person name="Coutinho P.M."/>
            <person name="Saito T."/>
            <person name="Elias M."/>
            <person name="Schaap P."/>
            <person name="Kay R.R."/>
            <person name="Henrissat B."/>
            <person name="Eichinger L."/>
            <person name="Rivero F."/>
            <person name="Putnam N.H."/>
            <person name="West C.M."/>
            <person name="Loomis W.F."/>
            <person name="Chisholm R.L."/>
            <person name="Shaulsky G."/>
            <person name="Strassmann J.E."/>
            <person name="Queller D.C."/>
            <person name="Kuspa A."/>
            <person name="Grigoriev I.V."/>
        </authorList>
    </citation>
    <scope>NUCLEOTIDE SEQUENCE [LARGE SCALE GENOMIC DNA]</scope>
    <source>
        <strain evidence="8">QSDP1</strain>
    </source>
</reference>
<dbReference type="GeneID" id="10502482"/>
<dbReference type="PANTHER" id="PTHR11662">
    <property type="entry name" value="SOLUTE CARRIER FAMILY 17"/>
    <property type="match status" value="1"/>
</dbReference>
<dbReference type="Proteomes" id="UP000001064">
    <property type="component" value="Unassembled WGS sequence"/>
</dbReference>
<dbReference type="FunFam" id="1.20.1250.20:FF:000452">
    <property type="entry name" value="sialin-like isoform X1"/>
    <property type="match status" value="1"/>
</dbReference>
<evidence type="ECO:0000313" key="7">
    <source>
        <dbReference type="EMBL" id="EGC34040.1"/>
    </source>
</evidence>
<dbReference type="PANTHER" id="PTHR11662:SF399">
    <property type="entry name" value="FI19708P1-RELATED"/>
    <property type="match status" value="1"/>
</dbReference>
<dbReference type="SUPFAM" id="SSF103473">
    <property type="entry name" value="MFS general substrate transporter"/>
    <property type="match status" value="1"/>
</dbReference>
<evidence type="ECO:0000256" key="3">
    <source>
        <dbReference type="ARBA" id="ARBA00022989"/>
    </source>
</evidence>
<gene>
    <name evidence="7" type="ORF">DICPUDRAFT_153831</name>
</gene>
<keyword evidence="4 5" id="KW-0472">Membrane</keyword>
<dbReference type="VEuPathDB" id="AmoebaDB:DICPUDRAFT_153831"/>
<feature type="transmembrane region" description="Helical" evidence="5">
    <location>
        <begin position="360"/>
        <end position="379"/>
    </location>
</feature>